<keyword evidence="3" id="KW-0233">DNA recombination</keyword>
<dbReference type="PROSITE" id="PS51898">
    <property type="entry name" value="TYR_RECOMBINASE"/>
    <property type="match status" value="1"/>
</dbReference>
<dbReference type="SUPFAM" id="SSF56349">
    <property type="entry name" value="DNA breaking-rejoining enzymes"/>
    <property type="match status" value="1"/>
</dbReference>
<evidence type="ECO:0000256" key="2">
    <source>
        <dbReference type="ARBA" id="ARBA00023125"/>
    </source>
</evidence>
<keyword evidence="9" id="KW-1185">Reference proteome</keyword>
<dbReference type="AlphaFoldDB" id="A0A919YM92"/>
<protein>
    <recommendedName>
        <fullName evidence="10">Integrase</fullName>
    </recommendedName>
</protein>
<dbReference type="InterPro" id="IPR013762">
    <property type="entry name" value="Integrase-like_cat_sf"/>
</dbReference>
<proteinExistence type="inferred from homology"/>
<feature type="domain" description="Tyr recombinase" evidence="6">
    <location>
        <begin position="183"/>
        <end position="397"/>
    </location>
</feature>
<dbReference type="Gene3D" id="1.10.443.10">
    <property type="entry name" value="Intergrase catalytic core"/>
    <property type="match status" value="1"/>
</dbReference>
<dbReference type="PANTHER" id="PTHR30349">
    <property type="entry name" value="PHAGE INTEGRASE-RELATED"/>
    <property type="match status" value="1"/>
</dbReference>
<dbReference type="EMBL" id="BOSE01000001">
    <property type="protein sequence ID" value="GIP14701.1"/>
    <property type="molecule type" value="Genomic_DNA"/>
</dbReference>
<feature type="domain" description="Core-binding (CB)" evidence="7">
    <location>
        <begin position="27"/>
        <end position="132"/>
    </location>
</feature>
<reference evidence="8" key="1">
    <citation type="submission" date="2021-03" db="EMBL/GenBank/DDBJ databases">
        <title>Antimicrobial resistance genes in bacteria isolated from Japanese honey, and their potential for conferring macrolide and lincosamide resistance in the American foulbrood pathogen Paenibacillus larvae.</title>
        <authorList>
            <person name="Okamoto M."/>
            <person name="Kumagai M."/>
            <person name="Kanamori H."/>
            <person name="Takamatsu D."/>
        </authorList>
    </citation>
    <scope>NUCLEOTIDE SEQUENCE</scope>
    <source>
        <strain evidence="8">J40TS1</strain>
    </source>
</reference>
<dbReference type="InterPro" id="IPR010998">
    <property type="entry name" value="Integrase_recombinase_N"/>
</dbReference>
<evidence type="ECO:0000256" key="5">
    <source>
        <dbReference type="SAM" id="MobiDB-lite"/>
    </source>
</evidence>
<evidence type="ECO:0000256" key="4">
    <source>
        <dbReference type="PROSITE-ProRule" id="PRU01248"/>
    </source>
</evidence>
<sequence>MASFFHAYCPEGVNSKYRLIVFDDKKEAFIPLTEFYHDQFNRISESSVIAYLNTLEPFFYWLKYKSYYKARKVSWDDDPEAVKEAVRQYLIEQMNCKIRGRDGHEGVYLTSKSSKTVQLYLSAIKGFYKTMIRLKKYTQANPLIDLEYKDSVSEQPGERGNRPRMPKAAGTEEPLSFRKQTDSYFKIINEEWVPEIIGDWDLPYRIYQAGDTQGWRLRDEVITRFMFETGARISEILELTVGDYRKRSDIHELAATNKGSFKRRIKFIRISPETLKLLIKYVNSERRHFASTQVKFNDLPDGEPLFLSTRGTPYTYSAFYSNWSTITKNAGIKLNPHKARHWFVTSMLRGIYEQSETAAQIEDKKKQLIEYMKWRDPETLSVYEHYYDEQKFRDLHEKLQESYMQREKEYFKSAKKRSVVKSPEILMAFELKSSDEKQDWLNEFFEGMEP</sequence>
<dbReference type="GO" id="GO:0015074">
    <property type="term" value="P:DNA integration"/>
    <property type="evidence" value="ECO:0007669"/>
    <property type="project" value="InterPro"/>
</dbReference>
<dbReference type="InterPro" id="IPR050090">
    <property type="entry name" value="Tyrosine_recombinase_XerCD"/>
</dbReference>
<dbReference type="GO" id="GO:0003677">
    <property type="term" value="F:DNA binding"/>
    <property type="evidence" value="ECO:0007669"/>
    <property type="project" value="UniProtKB-UniRule"/>
</dbReference>
<keyword evidence="2 4" id="KW-0238">DNA-binding</keyword>
<dbReference type="Pfam" id="PF00589">
    <property type="entry name" value="Phage_integrase"/>
    <property type="match status" value="1"/>
</dbReference>
<organism evidence="8 9">
    <name type="scientific">Paenibacillus montaniterrae</name>
    <dbReference type="NCBI Taxonomy" id="429341"/>
    <lineage>
        <taxon>Bacteria</taxon>
        <taxon>Bacillati</taxon>
        <taxon>Bacillota</taxon>
        <taxon>Bacilli</taxon>
        <taxon>Bacillales</taxon>
        <taxon>Paenibacillaceae</taxon>
        <taxon>Paenibacillus</taxon>
    </lineage>
</organism>
<feature type="region of interest" description="Disordered" evidence="5">
    <location>
        <begin position="151"/>
        <end position="174"/>
    </location>
</feature>
<evidence type="ECO:0008006" key="10">
    <source>
        <dbReference type="Google" id="ProtNLM"/>
    </source>
</evidence>
<name>A0A919YM92_9BACL</name>
<evidence type="ECO:0000256" key="1">
    <source>
        <dbReference type="ARBA" id="ARBA00008857"/>
    </source>
</evidence>
<feature type="compositionally biased region" description="Basic and acidic residues" evidence="5">
    <location>
        <begin position="151"/>
        <end position="161"/>
    </location>
</feature>
<dbReference type="PANTHER" id="PTHR30349:SF41">
    <property type="entry name" value="INTEGRASE_RECOMBINASE PROTEIN MJ0367-RELATED"/>
    <property type="match status" value="1"/>
</dbReference>
<evidence type="ECO:0000259" key="7">
    <source>
        <dbReference type="PROSITE" id="PS51900"/>
    </source>
</evidence>
<comment type="similarity">
    <text evidence="1">Belongs to the 'phage' integrase family.</text>
</comment>
<evidence type="ECO:0000256" key="3">
    <source>
        <dbReference type="ARBA" id="ARBA00023172"/>
    </source>
</evidence>
<comment type="caution">
    <text evidence="8">The sequence shown here is derived from an EMBL/GenBank/DDBJ whole genome shotgun (WGS) entry which is preliminary data.</text>
</comment>
<dbReference type="InterPro" id="IPR011010">
    <property type="entry name" value="DNA_brk_join_enz"/>
</dbReference>
<dbReference type="InterPro" id="IPR044068">
    <property type="entry name" value="CB"/>
</dbReference>
<dbReference type="PROSITE" id="PS51900">
    <property type="entry name" value="CB"/>
    <property type="match status" value="1"/>
</dbReference>
<gene>
    <name evidence="8" type="ORF">J40TS1_03430</name>
</gene>
<dbReference type="Gene3D" id="1.10.150.130">
    <property type="match status" value="1"/>
</dbReference>
<evidence type="ECO:0000259" key="6">
    <source>
        <dbReference type="PROSITE" id="PS51898"/>
    </source>
</evidence>
<dbReference type="GO" id="GO:0006310">
    <property type="term" value="P:DNA recombination"/>
    <property type="evidence" value="ECO:0007669"/>
    <property type="project" value="UniProtKB-KW"/>
</dbReference>
<dbReference type="InterPro" id="IPR002104">
    <property type="entry name" value="Integrase_catalytic"/>
</dbReference>
<accession>A0A919YM92</accession>
<dbReference type="Proteomes" id="UP000683139">
    <property type="component" value="Unassembled WGS sequence"/>
</dbReference>
<evidence type="ECO:0000313" key="9">
    <source>
        <dbReference type="Proteomes" id="UP000683139"/>
    </source>
</evidence>
<evidence type="ECO:0000313" key="8">
    <source>
        <dbReference type="EMBL" id="GIP14701.1"/>
    </source>
</evidence>
<dbReference type="CDD" id="cd00397">
    <property type="entry name" value="DNA_BRE_C"/>
    <property type="match status" value="1"/>
</dbReference>